<organism evidence="1 2">
    <name type="scientific">Dallia pectoralis</name>
    <name type="common">Alaska blackfish</name>
    <dbReference type="NCBI Taxonomy" id="75939"/>
    <lineage>
        <taxon>Eukaryota</taxon>
        <taxon>Metazoa</taxon>
        <taxon>Chordata</taxon>
        <taxon>Craniata</taxon>
        <taxon>Vertebrata</taxon>
        <taxon>Euteleostomi</taxon>
        <taxon>Actinopterygii</taxon>
        <taxon>Neopterygii</taxon>
        <taxon>Teleostei</taxon>
        <taxon>Protacanthopterygii</taxon>
        <taxon>Esociformes</taxon>
        <taxon>Umbridae</taxon>
        <taxon>Dallia</taxon>
    </lineage>
</organism>
<name>A0ACC2F5M5_DALPE</name>
<comment type="caution">
    <text evidence="1">The sequence shown here is derived from an EMBL/GenBank/DDBJ whole genome shotgun (WGS) entry which is preliminary data.</text>
</comment>
<gene>
    <name evidence="1" type="ORF">DPEC_G00341750</name>
</gene>
<protein>
    <submittedName>
        <fullName evidence="1">Uncharacterized protein</fullName>
    </submittedName>
</protein>
<sequence>MASDSDSNMDREIILADFQACTGIEDIAEAITLLELNNWDLVAAINGIIPQENGILQSNFSSEASQANTFGPHSQAAAAAAAAAVETAAVPPASSSSSSSPSSSAFCPVRQIVERQSRMLNFRVEYRQRTVEVVVEEGSAVGEIKQILETELHVPVSKMQLKGWKIGDVSDSTVLRSLHLPKNNSLYVLTPDIAPTASTSQNSVLQESLNQNFLLVISHREAQRDYSLNFPGSRTIQEVKRNVSDLTNIPVRHQQWEGWPAMASDDSMTLAASGISYPCHHLSVCRRSSPANTQEPTEECADVHMVSDSEGDDFEDASEFGVDESEMFGMGSSTACRKAPMMPENSENEGDALLHFTAEFSTRYGECRPVFFIGSLEAAAQEAFYGKARDRKLLAIYLHNDESVLSNVFCSQMMCADSIVSYLSQNFIAWAWDVTKEANKARLLTMCTRHFGSVVAQTIRTYKTDQFPLLLIFMGKRTSNEVLNVIQGNTTVDELMMRLMGAMEIFTAQQQEDIKDEDEREAREMVKREQDEAYQLSLEADRKKREAQEREQAEQLRLQQIQKEADDEKEAIRLSLEHALPPEPAEEGAEPISKLRIRTPSGEFLVRRFLGSTKLQVLFDFVASKGYPLDDFKLLTTFPRRNITQLEPDSSLLEAKLFPQETLFLEAKE</sequence>
<evidence type="ECO:0000313" key="2">
    <source>
        <dbReference type="Proteomes" id="UP001157502"/>
    </source>
</evidence>
<dbReference type="EMBL" id="CM055761">
    <property type="protein sequence ID" value="KAJ7986619.1"/>
    <property type="molecule type" value="Genomic_DNA"/>
</dbReference>
<dbReference type="Proteomes" id="UP001157502">
    <property type="component" value="Chromosome 34"/>
</dbReference>
<accession>A0ACC2F5M5</accession>
<keyword evidence="2" id="KW-1185">Reference proteome</keyword>
<reference evidence="1" key="1">
    <citation type="submission" date="2021-05" db="EMBL/GenBank/DDBJ databases">
        <authorList>
            <person name="Pan Q."/>
            <person name="Jouanno E."/>
            <person name="Zahm M."/>
            <person name="Klopp C."/>
            <person name="Cabau C."/>
            <person name="Louis A."/>
            <person name="Berthelot C."/>
            <person name="Parey E."/>
            <person name="Roest Crollius H."/>
            <person name="Montfort J."/>
            <person name="Robinson-Rechavi M."/>
            <person name="Bouchez O."/>
            <person name="Lampietro C."/>
            <person name="Lopez Roques C."/>
            <person name="Donnadieu C."/>
            <person name="Postlethwait J."/>
            <person name="Bobe J."/>
            <person name="Dillon D."/>
            <person name="Chandos A."/>
            <person name="von Hippel F."/>
            <person name="Guiguen Y."/>
        </authorList>
    </citation>
    <scope>NUCLEOTIDE SEQUENCE</scope>
    <source>
        <strain evidence="1">YG-Jan2019</strain>
    </source>
</reference>
<proteinExistence type="predicted"/>
<evidence type="ECO:0000313" key="1">
    <source>
        <dbReference type="EMBL" id="KAJ7986619.1"/>
    </source>
</evidence>